<dbReference type="PATRIC" id="fig|330734.3.peg.2434"/>
<sequence length="180" mass="19728">MLNDADIEALEEILFAEPWGEDAVDFFGFHGLVCASVVGPVDFSVDELFLLATGVDALPDGKVPDVFSRCVQKLSGAMANALDMGLALELPEPEDDDPMNALENWCAGFIETFMEREDAWMEAASEEEVGDLILPMLALSGLFEDEDFQNVRDSETLSTQMAEAIPDSLTDLYLLFHAPD</sequence>
<dbReference type="InterPro" id="IPR011978">
    <property type="entry name" value="YgfB-like"/>
</dbReference>
<dbReference type="Proteomes" id="UP000036406">
    <property type="component" value="Chromosome"/>
</dbReference>
<dbReference type="KEGG" id="mpq:ABA45_11630"/>
<proteinExistence type="predicted"/>
<name>A0A0H4I5D6_9GAMM</name>
<gene>
    <name evidence="1" type="ORF">ABA45_11630</name>
</gene>
<dbReference type="STRING" id="330734.ABA45_11630"/>
<dbReference type="NCBIfam" id="TIGR02292">
    <property type="entry name" value="ygfB_yecA"/>
    <property type="match status" value="1"/>
</dbReference>
<dbReference type="InterPro" id="IPR036255">
    <property type="entry name" value="YgfB-like_sf"/>
</dbReference>
<reference evidence="1 2" key="1">
    <citation type="submission" date="2015-05" db="EMBL/GenBank/DDBJ databases">
        <title>Complete genome of Marinobacter psychrophilus strain 20041T isolated from sea-ice of the Canadian Basin.</title>
        <authorList>
            <person name="Song L."/>
            <person name="Ren L."/>
            <person name="Yu Y."/>
            <person name="Wang X."/>
        </authorList>
    </citation>
    <scope>NUCLEOTIDE SEQUENCE [LARGE SCALE GENOMIC DNA]</scope>
    <source>
        <strain evidence="1 2">20041</strain>
    </source>
</reference>
<dbReference type="SUPFAM" id="SSF101327">
    <property type="entry name" value="YgfB-like"/>
    <property type="match status" value="1"/>
</dbReference>
<keyword evidence="2" id="KW-1185">Reference proteome</keyword>
<dbReference type="RefSeq" id="WP_014871759.1">
    <property type="nucleotide sequence ID" value="NZ_CP011494.1"/>
</dbReference>
<dbReference type="Gene3D" id="1.20.120.740">
    <property type="entry name" value="YgfB uncharacterised protein family UPF0149, PF03695"/>
    <property type="match status" value="1"/>
</dbReference>
<organism evidence="1 2">
    <name type="scientific">Marinobacter psychrophilus</name>
    <dbReference type="NCBI Taxonomy" id="330734"/>
    <lineage>
        <taxon>Bacteria</taxon>
        <taxon>Pseudomonadati</taxon>
        <taxon>Pseudomonadota</taxon>
        <taxon>Gammaproteobacteria</taxon>
        <taxon>Pseudomonadales</taxon>
        <taxon>Marinobacteraceae</taxon>
        <taxon>Marinobacter</taxon>
    </lineage>
</organism>
<protein>
    <recommendedName>
        <fullName evidence="3">YecA family protein</fullName>
    </recommendedName>
</protein>
<accession>A0A0H4I5D6</accession>
<evidence type="ECO:0000313" key="2">
    <source>
        <dbReference type="Proteomes" id="UP000036406"/>
    </source>
</evidence>
<dbReference type="Pfam" id="PF03695">
    <property type="entry name" value="UPF0149"/>
    <property type="match status" value="1"/>
</dbReference>
<dbReference type="EMBL" id="CP011494">
    <property type="protein sequence ID" value="AKO52973.1"/>
    <property type="molecule type" value="Genomic_DNA"/>
</dbReference>
<evidence type="ECO:0008006" key="3">
    <source>
        <dbReference type="Google" id="ProtNLM"/>
    </source>
</evidence>
<dbReference type="AlphaFoldDB" id="A0A0H4I5D6"/>
<evidence type="ECO:0000313" key="1">
    <source>
        <dbReference type="EMBL" id="AKO52973.1"/>
    </source>
</evidence>